<dbReference type="OrthoDB" id="9768177at2"/>
<dbReference type="FunFam" id="2.60.40.1120:FF:000003">
    <property type="entry name" value="Outer membrane protein Omp121"/>
    <property type="match status" value="1"/>
</dbReference>
<name>A0A4S1DWZ3_9FLAO</name>
<dbReference type="InterPro" id="IPR008969">
    <property type="entry name" value="CarboxyPept-like_regulatory"/>
</dbReference>
<evidence type="ECO:0000313" key="15">
    <source>
        <dbReference type="Proteomes" id="UP000307602"/>
    </source>
</evidence>
<keyword evidence="6" id="KW-0408">Iron</keyword>
<dbReference type="InterPro" id="IPR012910">
    <property type="entry name" value="Plug_dom"/>
</dbReference>
<dbReference type="PANTHER" id="PTHR32552">
    <property type="entry name" value="FERRICHROME IRON RECEPTOR-RELATED"/>
    <property type="match status" value="1"/>
</dbReference>
<dbReference type="SUPFAM" id="SSF49464">
    <property type="entry name" value="Carboxypeptidase regulatory domain-like"/>
    <property type="match status" value="1"/>
</dbReference>
<protein>
    <submittedName>
        <fullName evidence="14">SusC/RagA family TonB-linked outer membrane protein</fullName>
    </submittedName>
</protein>
<dbReference type="PANTHER" id="PTHR32552:SF81">
    <property type="entry name" value="TONB-DEPENDENT OUTER MEMBRANE RECEPTOR"/>
    <property type="match status" value="1"/>
</dbReference>
<dbReference type="AlphaFoldDB" id="A0A4S1DWZ3"/>
<evidence type="ECO:0000256" key="12">
    <source>
        <dbReference type="SAM" id="SignalP"/>
    </source>
</evidence>
<dbReference type="Gene3D" id="2.170.130.10">
    <property type="entry name" value="TonB-dependent receptor, plug domain"/>
    <property type="match status" value="1"/>
</dbReference>
<dbReference type="InterPro" id="IPR023996">
    <property type="entry name" value="TonB-dep_OMP_SusC/RagA"/>
</dbReference>
<sequence length="1053" mass="114765">MKTKFSGILTLLLAFVVQLTFAQEKTISGTVSDDSGLPLPGATVLVKGTSSGTSSDFDGKYSIRASERATLVFSFVGYTTQEVSVGASNTVNVTLQEDATALEEVVVTALGIKRKPKELAYATAVIEQETLIQAAPVDATSALVGKVSGLNINFSDNGVRPNSTVRLRASTSINGNNDALIVIDGVPQSSSALSDLNPNDIESVNTLKGASSATLYGSAGANGALIITTKKGKNNGKITVSINSAVTFEVLKFFPETQSEFGSGSSNNFNYTPDENESWGPRYDGTIRQIGPVLLDGTFQTGKYAPVKNGRENFFETGIGTQNSISISGGDDTSTYFFSAQRVDKTGITPGDKYFRDNFRFNATKKYGKFETGTIVSFFQDKVDQAGPSPNDGSFYRILLNTPAHIDLQKYKNWRTDQFATPDTYFNAFFKNPYQVIEQNRDTNRRNRLQAVANFKYTFNDWLSATYSLGGTWSNRETKNTQEAFTYIPNTPYPRPSDEVNAVADGTSSDFRLNSDLLFNIDKQLSDDFNLRVIIGTHLESRRNNQMNIIGNNLFTNEIFNVNVRQGNLAFNTTNFASPQSTFQKRLYSYLGDVTLGFKDYLFLTGSWRQDTSSTLPVQNNTYQYYSGGLSFIATDAIQGLKGDVLDFLKFNVSYAKVGKDAGIQSTNENLIVPVGFPFTNPGLRPTTIAVDPNLSPEFTTSIEAGFRAEFLRKRITLDANYYVANSEDQISNAAASRASGASSFLTNVGEIQNKGIEIDLNLIPLQTENFQWDLGLTFATNDSEVISLSDGADRIQIGTAISDTAGIFAVVGDQYPSLFAPAYVRDPQGRIVVGADGNPSPTSEFENLGNTVPNVIAGITTRLSYKGLSLRAVADYKTGHVFYSTVVEALEFAGLTKNSVSTNRQPFIFPNSVYETAPGSGVFVENTDRPTSDGTRNFWQTSYNEIKENYVVDASAIKLREIALDYTLPRKTLEKTPFETITFGIVANNLIMWRAAENIYTDPEFSLNSGFGQNTGIGANNNTTVTNGTTGIGTSAQAPPSGTYGFKVNVKF</sequence>
<evidence type="ECO:0000259" key="13">
    <source>
        <dbReference type="Pfam" id="PF07715"/>
    </source>
</evidence>
<organism evidence="14 15">
    <name type="scientific">Flavivirga rizhaonensis</name>
    <dbReference type="NCBI Taxonomy" id="2559571"/>
    <lineage>
        <taxon>Bacteria</taxon>
        <taxon>Pseudomonadati</taxon>
        <taxon>Bacteroidota</taxon>
        <taxon>Flavobacteriia</taxon>
        <taxon>Flavobacteriales</taxon>
        <taxon>Flavobacteriaceae</taxon>
        <taxon>Flavivirga</taxon>
    </lineage>
</organism>
<keyword evidence="15" id="KW-1185">Reference proteome</keyword>
<evidence type="ECO:0000256" key="11">
    <source>
        <dbReference type="PROSITE-ProRule" id="PRU01360"/>
    </source>
</evidence>
<evidence type="ECO:0000256" key="7">
    <source>
        <dbReference type="ARBA" id="ARBA00023065"/>
    </source>
</evidence>
<evidence type="ECO:0000256" key="9">
    <source>
        <dbReference type="ARBA" id="ARBA00023136"/>
    </source>
</evidence>
<dbReference type="SUPFAM" id="SSF56935">
    <property type="entry name" value="Porins"/>
    <property type="match status" value="1"/>
</dbReference>
<keyword evidence="7" id="KW-0406">Ion transport</keyword>
<evidence type="ECO:0000313" key="14">
    <source>
        <dbReference type="EMBL" id="TGV02048.1"/>
    </source>
</evidence>
<dbReference type="GO" id="GO:0006826">
    <property type="term" value="P:iron ion transport"/>
    <property type="evidence" value="ECO:0007669"/>
    <property type="project" value="UniProtKB-KW"/>
</dbReference>
<keyword evidence="2 11" id="KW-0813">Transport</keyword>
<feature type="signal peptide" evidence="12">
    <location>
        <begin position="1"/>
        <end position="22"/>
    </location>
</feature>
<evidence type="ECO:0000256" key="10">
    <source>
        <dbReference type="ARBA" id="ARBA00023237"/>
    </source>
</evidence>
<evidence type="ECO:0000256" key="4">
    <source>
        <dbReference type="ARBA" id="ARBA00022496"/>
    </source>
</evidence>
<keyword evidence="9 11" id="KW-0472">Membrane</keyword>
<feature type="domain" description="TonB-dependent receptor plug" evidence="13">
    <location>
        <begin position="117"/>
        <end position="224"/>
    </location>
</feature>
<evidence type="ECO:0000256" key="6">
    <source>
        <dbReference type="ARBA" id="ARBA00023004"/>
    </source>
</evidence>
<dbReference type="RefSeq" id="WP_135877585.1">
    <property type="nucleotide sequence ID" value="NZ_SRSO01000017.1"/>
</dbReference>
<keyword evidence="3 11" id="KW-1134">Transmembrane beta strand</keyword>
<dbReference type="InterPro" id="IPR036942">
    <property type="entry name" value="Beta-barrel_TonB_sf"/>
</dbReference>
<proteinExistence type="inferred from homology"/>
<dbReference type="NCBIfam" id="TIGR04056">
    <property type="entry name" value="OMP_RagA_SusC"/>
    <property type="match status" value="1"/>
</dbReference>
<evidence type="ECO:0000256" key="5">
    <source>
        <dbReference type="ARBA" id="ARBA00022692"/>
    </source>
</evidence>
<comment type="subcellular location">
    <subcellularLocation>
        <location evidence="1 11">Cell outer membrane</location>
        <topology evidence="1 11">Multi-pass membrane protein</topology>
    </subcellularLocation>
</comment>
<evidence type="ECO:0000256" key="3">
    <source>
        <dbReference type="ARBA" id="ARBA00022452"/>
    </source>
</evidence>
<keyword evidence="10 11" id="KW-0998">Cell outer membrane</keyword>
<dbReference type="GO" id="GO:0009279">
    <property type="term" value="C:cell outer membrane"/>
    <property type="evidence" value="ECO:0007669"/>
    <property type="project" value="UniProtKB-SubCell"/>
</dbReference>
<comment type="caution">
    <text evidence="14">The sequence shown here is derived from an EMBL/GenBank/DDBJ whole genome shotgun (WGS) entry which is preliminary data.</text>
</comment>
<dbReference type="InterPro" id="IPR037066">
    <property type="entry name" value="Plug_dom_sf"/>
</dbReference>
<evidence type="ECO:0000256" key="2">
    <source>
        <dbReference type="ARBA" id="ARBA00022448"/>
    </source>
</evidence>
<dbReference type="EMBL" id="SRSO01000017">
    <property type="protein sequence ID" value="TGV02048.1"/>
    <property type="molecule type" value="Genomic_DNA"/>
</dbReference>
<accession>A0A4S1DWZ3</accession>
<reference evidence="14 15" key="1">
    <citation type="submission" date="2019-04" db="EMBL/GenBank/DDBJ databases">
        <authorList>
            <person name="Liu A."/>
        </authorList>
    </citation>
    <scope>NUCLEOTIDE SEQUENCE [LARGE SCALE GENOMIC DNA]</scope>
    <source>
        <strain evidence="14 15">RZ03</strain>
    </source>
</reference>
<dbReference type="PROSITE" id="PS52016">
    <property type="entry name" value="TONB_DEPENDENT_REC_3"/>
    <property type="match status" value="1"/>
</dbReference>
<gene>
    <name evidence="14" type="ORF">EM932_12770</name>
</gene>
<keyword evidence="12" id="KW-0732">Signal</keyword>
<feature type="chain" id="PRO_5020759696" evidence="12">
    <location>
        <begin position="23"/>
        <end position="1053"/>
    </location>
</feature>
<keyword evidence="8" id="KW-0798">TonB box</keyword>
<dbReference type="Gene3D" id="2.60.40.1120">
    <property type="entry name" value="Carboxypeptidase-like, regulatory domain"/>
    <property type="match status" value="1"/>
</dbReference>
<dbReference type="Gene3D" id="2.40.170.20">
    <property type="entry name" value="TonB-dependent receptor, beta-barrel domain"/>
    <property type="match status" value="1"/>
</dbReference>
<keyword evidence="4" id="KW-0410">Iron transport</keyword>
<evidence type="ECO:0000256" key="8">
    <source>
        <dbReference type="ARBA" id="ARBA00023077"/>
    </source>
</evidence>
<dbReference type="Pfam" id="PF07715">
    <property type="entry name" value="Plug"/>
    <property type="match status" value="1"/>
</dbReference>
<dbReference type="Pfam" id="PF13715">
    <property type="entry name" value="CarbopepD_reg_2"/>
    <property type="match status" value="1"/>
</dbReference>
<comment type="similarity">
    <text evidence="11">Belongs to the TonB-dependent receptor family.</text>
</comment>
<keyword evidence="5 11" id="KW-0812">Transmembrane</keyword>
<evidence type="ECO:0000256" key="1">
    <source>
        <dbReference type="ARBA" id="ARBA00004571"/>
    </source>
</evidence>
<dbReference type="Proteomes" id="UP000307602">
    <property type="component" value="Unassembled WGS sequence"/>
</dbReference>
<dbReference type="InterPro" id="IPR039426">
    <property type="entry name" value="TonB-dep_rcpt-like"/>
</dbReference>